<sequence>MTKLRIGVIGAGSIAAAHLDAYAAHPDVELIAVADINLDRARAVADRYGAARAYDDAHDLLAADDIDGVSICTWNDTHAVWATAAIEAGKHVLVEKPLSRTVAEALAVEQAAAASDRVVQVGFVRRHSPNCQVLKSFIDAGELGEMYYAKASLIRRVGNPGGWFAQKDIAGGGPLLDIGIHVLDLAWYLMGAPKAVTVSGNTYDVLGNRANITTMPRYQVSDYDPTKNSVEDMANAVIRFEGGASLMLDSSYSLHATRDSIGVSVYGDKGGADLEPDLHIATEMHDSVVNITPQISSGSFELGKAFTNEIANFVDAGLGRAESVAPVGHGLEIVKILEAIYASAQDGREVQLG</sequence>
<accession>A0A9D2RMI3</accession>
<dbReference type="PANTHER" id="PTHR43249:SF1">
    <property type="entry name" value="D-GLUCOSIDE 3-DEHYDROGENASE"/>
    <property type="match status" value="1"/>
</dbReference>
<organism evidence="4 5">
    <name type="scientific">Candidatus Brachybacterium merdavium</name>
    <dbReference type="NCBI Taxonomy" id="2838513"/>
    <lineage>
        <taxon>Bacteria</taxon>
        <taxon>Bacillati</taxon>
        <taxon>Actinomycetota</taxon>
        <taxon>Actinomycetes</taxon>
        <taxon>Micrococcales</taxon>
        <taxon>Dermabacteraceae</taxon>
        <taxon>Brachybacterium</taxon>
    </lineage>
</organism>
<feature type="domain" description="Gfo/Idh/MocA-like oxidoreductase N-terminal" evidence="2">
    <location>
        <begin position="4"/>
        <end position="123"/>
    </location>
</feature>
<proteinExistence type="predicted"/>
<evidence type="ECO:0000313" key="5">
    <source>
        <dbReference type="Proteomes" id="UP000823823"/>
    </source>
</evidence>
<evidence type="ECO:0000256" key="1">
    <source>
        <dbReference type="ARBA" id="ARBA00023027"/>
    </source>
</evidence>
<feature type="domain" description="GFO/IDH/MocA-like oxidoreductase" evidence="3">
    <location>
        <begin position="133"/>
        <end position="271"/>
    </location>
</feature>
<dbReference type="InterPro" id="IPR055170">
    <property type="entry name" value="GFO_IDH_MocA-like_dom"/>
</dbReference>
<dbReference type="InterPro" id="IPR052515">
    <property type="entry name" value="Gfo/Idh/MocA_Oxidoreductase"/>
</dbReference>
<evidence type="ECO:0000259" key="3">
    <source>
        <dbReference type="Pfam" id="PF22725"/>
    </source>
</evidence>
<name>A0A9D2RMI3_9MICO</name>
<evidence type="ECO:0000313" key="4">
    <source>
        <dbReference type="EMBL" id="HJB09110.1"/>
    </source>
</evidence>
<evidence type="ECO:0000259" key="2">
    <source>
        <dbReference type="Pfam" id="PF01408"/>
    </source>
</evidence>
<dbReference type="Gene3D" id="3.40.50.720">
    <property type="entry name" value="NAD(P)-binding Rossmann-like Domain"/>
    <property type="match status" value="1"/>
</dbReference>
<comment type="caution">
    <text evidence="4">The sequence shown here is derived from an EMBL/GenBank/DDBJ whole genome shotgun (WGS) entry which is preliminary data.</text>
</comment>
<dbReference type="PANTHER" id="PTHR43249">
    <property type="entry name" value="UDP-N-ACETYL-2-AMINO-2-DEOXY-D-GLUCURONATE OXIDASE"/>
    <property type="match status" value="1"/>
</dbReference>
<dbReference type="SUPFAM" id="SSF51735">
    <property type="entry name" value="NAD(P)-binding Rossmann-fold domains"/>
    <property type="match status" value="1"/>
</dbReference>
<dbReference type="Pfam" id="PF22725">
    <property type="entry name" value="GFO_IDH_MocA_C3"/>
    <property type="match status" value="1"/>
</dbReference>
<dbReference type="GO" id="GO:0000166">
    <property type="term" value="F:nucleotide binding"/>
    <property type="evidence" value="ECO:0007669"/>
    <property type="project" value="InterPro"/>
</dbReference>
<keyword evidence="1" id="KW-0520">NAD</keyword>
<dbReference type="Proteomes" id="UP000823823">
    <property type="component" value="Unassembled WGS sequence"/>
</dbReference>
<reference evidence="4" key="2">
    <citation type="submission" date="2021-04" db="EMBL/GenBank/DDBJ databases">
        <authorList>
            <person name="Gilroy R."/>
        </authorList>
    </citation>
    <scope>NUCLEOTIDE SEQUENCE</scope>
    <source>
        <strain evidence="4">ChiHjej13B12-24818</strain>
    </source>
</reference>
<gene>
    <name evidence="4" type="ORF">H9786_01055</name>
</gene>
<dbReference type="AlphaFoldDB" id="A0A9D2RMI3"/>
<dbReference type="EMBL" id="DWZH01000008">
    <property type="protein sequence ID" value="HJB09110.1"/>
    <property type="molecule type" value="Genomic_DNA"/>
</dbReference>
<protein>
    <submittedName>
        <fullName evidence="4">Gfo/Idh/MocA family oxidoreductase</fullName>
    </submittedName>
</protein>
<dbReference type="Gene3D" id="3.30.360.10">
    <property type="entry name" value="Dihydrodipicolinate Reductase, domain 2"/>
    <property type="match status" value="1"/>
</dbReference>
<dbReference type="Pfam" id="PF01408">
    <property type="entry name" value="GFO_IDH_MocA"/>
    <property type="match status" value="1"/>
</dbReference>
<reference evidence="4" key="1">
    <citation type="journal article" date="2021" name="PeerJ">
        <title>Extensive microbial diversity within the chicken gut microbiome revealed by metagenomics and culture.</title>
        <authorList>
            <person name="Gilroy R."/>
            <person name="Ravi A."/>
            <person name="Getino M."/>
            <person name="Pursley I."/>
            <person name="Horton D.L."/>
            <person name="Alikhan N.F."/>
            <person name="Baker D."/>
            <person name="Gharbi K."/>
            <person name="Hall N."/>
            <person name="Watson M."/>
            <person name="Adriaenssens E.M."/>
            <person name="Foster-Nyarko E."/>
            <person name="Jarju S."/>
            <person name="Secka A."/>
            <person name="Antonio M."/>
            <person name="Oren A."/>
            <person name="Chaudhuri R.R."/>
            <person name="La Ragione R."/>
            <person name="Hildebrand F."/>
            <person name="Pallen M.J."/>
        </authorList>
    </citation>
    <scope>NUCLEOTIDE SEQUENCE</scope>
    <source>
        <strain evidence="4">ChiHjej13B12-24818</strain>
    </source>
</reference>
<dbReference type="InterPro" id="IPR036291">
    <property type="entry name" value="NAD(P)-bd_dom_sf"/>
</dbReference>
<dbReference type="InterPro" id="IPR000683">
    <property type="entry name" value="Gfo/Idh/MocA-like_OxRdtase_N"/>
</dbReference>
<dbReference type="SUPFAM" id="SSF55347">
    <property type="entry name" value="Glyceraldehyde-3-phosphate dehydrogenase-like, C-terminal domain"/>
    <property type="match status" value="1"/>
</dbReference>